<name>A0ABD0LBA4_9CAEN</name>
<dbReference type="Proteomes" id="UP001519460">
    <property type="component" value="Unassembled WGS sequence"/>
</dbReference>
<feature type="compositionally biased region" description="Polar residues" evidence="1">
    <location>
        <begin position="512"/>
        <end position="527"/>
    </location>
</feature>
<evidence type="ECO:0000313" key="3">
    <source>
        <dbReference type="Proteomes" id="UP001519460"/>
    </source>
</evidence>
<accession>A0ABD0LBA4</accession>
<proteinExistence type="predicted"/>
<feature type="region of interest" description="Disordered" evidence="1">
    <location>
        <begin position="474"/>
        <end position="527"/>
    </location>
</feature>
<organism evidence="2 3">
    <name type="scientific">Batillaria attramentaria</name>
    <dbReference type="NCBI Taxonomy" id="370345"/>
    <lineage>
        <taxon>Eukaryota</taxon>
        <taxon>Metazoa</taxon>
        <taxon>Spiralia</taxon>
        <taxon>Lophotrochozoa</taxon>
        <taxon>Mollusca</taxon>
        <taxon>Gastropoda</taxon>
        <taxon>Caenogastropoda</taxon>
        <taxon>Sorbeoconcha</taxon>
        <taxon>Cerithioidea</taxon>
        <taxon>Batillariidae</taxon>
        <taxon>Batillaria</taxon>
    </lineage>
</organism>
<dbReference type="AlphaFoldDB" id="A0ABD0LBA4"/>
<dbReference type="EMBL" id="JACVVK020000066">
    <property type="protein sequence ID" value="KAK7496605.1"/>
    <property type="molecule type" value="Genomic_DNA"/>
</dbReference>
<evidence type="ECO:0000256" key="1">
    <source>
        <dbReference type="SAM" id="MobiDB-lite"/>
    </source>
</evidence>
<evidence type="ECO:0000313" key="2">
    <source>
        <dbReference type="EMBL" id="KAK7496605.1"/>
    </source>
</evidence>
<comment type="caution">
    <text evidence="2">The sequence shown here is derived from an EMBL/GenBank/DDBJ whole genome shotgun (WGS) entry which is preliminary data.</text>
</comment>
<gene>
    <name evidence="2" type="ORF">BaRGS_00012257</name>
</gene>
<keyword evidence="3" id="KW-1185">Reference proteome</keyword>
<reference evidence="2 3" key="1">
    <citation type="journal article" date="2023" name="Sci. Data">
        <title>Genome assembly of the Korean intertidal mud-creeper Batillaria attramentaria.</title>
        <authorList>
            <person name="Patra A.K."/>
            <person name="Ho P.T."/>
            <person name="Jun S."/>
            <person name="Lee S.J."/>
            <person name="Kim Y."/>
            <person name="Won Y.J."/>
        </authorList>
    </citation>
    <scope>NUCLEOTIDE SEQUENCE [LARGE SCALE GENOMIC DNA]</scope>
    <source>
        <strain evidence="2">Wonlab-2016</strain>
    </source>
</reference>
<feature type="compositionally biased region" description="Low complexity" evidence="1">
    <location>
        <begin position="482"/>
        <end position="494"/>
    </location>
</feature>
<protein>
    <submittedName>
        <fullName evidence="2">Uncharacterized protein</fullName>
    </submittedName>
</protein>
<feature type="non-terminal residue" evidence="2">
    <location>
        <position position="1"/>
    </location>
</feature>
<sequence length="527" mass="58121">LLVATNGEQCCGQTAWYGQHASQSRHGGTAVCVTNRPQCMVGQFTTVMFSAASFRIPAYVIKSFYDRLGLAQESLTSSLQLACYRANTCVRVEESGSFNHCCMKLDKQHTARQWSLGSKLRIPTEVSMSVQSDRSTVDAQSRRHITDVLDHDQSARQHQSVNHQLQHWDNHEASQASMHAEFGQLVSVVQKTYPFQDRDDTDCNLHDVRQTAALSDSLERHAEEDELQSLVTHTGDTQLHGFGHGNGVVPDSDLYSRNLDKKQPVVHKKADVTNTENFSFHPDEVPEMQVMVNSLTPVLQRRKPAQRSISHTGVHSTEDTKPDWRLMQQILGDKGVQEVPVIVHNTQEHELNHISQGKNHPLEVLPGSDGGCSSSLFVKPKFARTWHGPVHVAGVRAAPRMGTGMVTTDTSTPSGYVHTMPVISRTLLDALHKRYCSYQYSCDWAMHSTRWPDPQVAQHPLSLPLQPTAALMKKLSSDGESDTGSSAAGSSQSSPRAAHGHSNGTAGKDTTPDSSPSVMQVSRRSDN</sequence>